<evidence type="ECO:0000313" key="4">
    <source>
        <dbReference type="Proteomes" id="UP000603200"/>
    </source>
</evidence>
<dbReference type="Proteomes" id="UP000603200">
    <property type="component" value="Unassembled WGS sequence"/>
</dbReference>
<dbReference type="PROSITE" id="PS51257">
    <property type="entry name" value="PROKAR_LIPOPROTEIN"/>
    <property type="match status" value="1"/>
</dbReference>
<reference evidence="3 4" key="1">
    <citation type="submission" date="2021-01" db="EMBL/GenBank/DDBJ databases">
        <title>Whole genome shotgun sequence of Actinoplanes humidus NBRC 14915.</title>
        <authorList>
            <person name="Komaki H."/>
            <person name="Tamura T."/>
        </authorList>
    </citation>
    <scope>NUCLEOTIDE SEQUENCE [LARGE SCALE GENOMIC DNA]</scope>
    <source>
        <strain evidence="3 4">NBRC 14915</strain>
    </source>
</reference>
<feature type="signal peptide" evidence="2">
    <location>
        <begin position="1"/>
        <end position="25"/>
    </location>
</feature>
<evidence type="ECO:0000256" key="2">
    <source>
        <dbReference type="SAM" id="SignalP"/>
    </source>
</evidence>
<dbReference type="EMBL" id="BOMN01000108">
    <property type="protein sequence ID" value="GIE24427.1"/>
    <property type="molecule type" value="Genomic_DNA"/>
</dbReference>
<accession>A0ABQ4A246</accession>
<protein>
    <recommendedName>
        <fullName evidence="5">Small secreted protein</fullName>
    </recommendedName>
</protein>
<gene>
    <name evidence="3" type="ORF">Ahu01nite_075290</name>
</gene>
<evidence type="ECO:0008006" key="5">
    <source>
        <dbReference type="Google" id="ProtNLM"/>
    </source>
</evidence>
<evidence type="ECO:0000256" key="1">
    <source>
        <dbReference type="SAM" id="MobiDB-lite"/>
    </source>
</evidence>
<comment type="caution">
    <text evidence="3">The sequence shown here is derived from an EMBL/GenBank/DDBJ whole genome shotgun (WGS) entry which is preliminary data.</text>
</comment>
<sequence>MRRLLCVTALSGALLLLGACSSDDSDDPAAAPAPAGASSPVGVVTSAPEATSAASAGTSSSKGGDAALKGDTAAICTQAAKTGGEAARNFAADVKLLIDAQSAQDADAVTKAQEKTTRDVENYSYALADMAKLTSDPALKKALTAMGKQVSTLKGDVRKLDAEKLAGLQETLSKACGTS</sequence>
<feature type="region of interest" description="Disordered" evidence="1">
    <location>
        <begin position="23"/>
        <end position="66"/>
    </location>
</feature>
<evidence type="ECO:0000313" key="3">
    <source>
        <dbReference type="EMBL" id="GIE24427.1"/>
    </source>
</evidence>
<keyword evidence="4" id="KW-1185">Reference proteome</keyword>
<feature type="chain" id="PRO_5047243251" description="Small secreted protein" evidence="2">
    <location>
        <begin position="26"/>
        <end position="179"/>
    </location>
</feature>
<keyword evidence="2" id="KW-0732">Signal</keyword>
<organism evidence="3 4">
    <name type="scientific">Winogradskya humida</name>
    <dbReference type="NCBI Taxonomy" id="113566"/>
    <lineage>
        <taxon>Bacteria</taxon>
        <taxon>Bacillati</taxon>
        <taxon>Actinomycetota</taxon>
        <taxon>Actinomycetes</taxon>
        <taxon>Micromonosporales</taxon>
        <taxon>Micromonosporaceae</taxon>
        <taxon>Winogradskya</taxon>
    </lineage>
</organism>
<proteinExistence type="predicted"/>
<dbReference type="RefSeq" id="WP_203841433.1">
    <property type="nucleotide sequence ID" value="NZ_BAAATV010000017.1"/>
</dbReference>
<name>A0ABQ4A246_9ACTN</name>